<dbReference type="OrthoDB" id="2652444at2"/>
<dbReference type="AlphaFoldDB" id="A0A167GTH3"/>
<dbReference type="STRING" id="1763538.LPB68_07490"/>
<name>A0A167GTH3_9BACL</name>
<sequence>MKLIGKILLIGMALMVLAGCGKDNSSVSIFITDDFLDPSEIREPLTQKLQEKLGEEFNIKVSTSPIYNEQKILIEYAAREHEIFILPEDVMKLYAMDGTHVVLDQNFDAEKYPTGVFEAGVLDSNTDDVAMETHLFAIPISEMKVFQDLNYTREVMYATIPVSTDSMEDSIKLLKAMIE</sequence>
<protein>
    <submittedName>
        <fullName evidence="2">Uncharacterized protein</fullName>
    </submittedName>
</protein>
<dbReference type="Proteomes" id="UP000077134">
    <property type="component" value="Unassembled WGS sequence"/>
</dbReference>
<comment type="caution">
    <text evidence="2">The sequence shown here is derived from an EMBL/GenBank/DDBJ whole genome shotgun (WGS) entry which is preliminary data.</text>
</comment>
<dbReference type="KEGG" id="pcx:LPB68_07490"/>
<reference evidence="2 3" key="1">
    <citation type="submission" date="2016-02" db="EMBL/GenBank/DDBJ databases">
        <title>Paenibacillus sp. LPB0068, isolated from Crassostrea gigas.</title>
        <authorList>
            <person name="Shin S.-K."/>
            <person name="Yi H."/>
        </authorList>
    </citation>
    <scope>NUCLEOTIDE SEQUENCE [LARGE SCALE GENOMIC DNA]</scope>
    <source>
        <strain evidence="2 3">LPB0068</strain>
    </source>
</reference>
<proteinExistence type="predicted"/>
<keyword evidence="1" id="KW-0732">Signal</keyword>
<evidence type="ECO:0000313" key="2">
    <source>
        <dbReference type="EMBL" id="OAB77889.1"/>
    </source>
</evidence>
<organism evidence="2 3">
    <name type="scientific">Paenibacillus crassostreae</name>
    <dbReference type="NCBI Taxonomy" id="1763538"/>
    <lineage>
        <taxon>Bacteria</taxon>
        <taxon>Bacillati</taxon>
        <taxon>Bacillota</taxon>
        <taxon>Bacilli</taxon>
        <taxon>Bacillales</taxon>
        <taxon>Paenibacillaceae</taxon>
        <taxon>Paenibacillus</taxon>
    </lineage>
</organism>
<dbReference type="PROSITE" id="PS51257">
    <property type="entry name" value="PROKAR_LIPOPROTEIN"/>
    <property type="match status" value="1"/>
</dbReference>
<keyword evidence="3" id="KW-1185">Reference proteome</keyword>
<dbReference type="RefSeq" id="WP_068654186.1">
    <property type="nucleotide sequence ID" value="NZ_CP017770.1"/>
</dbReference>
<gene>
    <name evidence="2" type="ORF">PNBC_00570</name>
</gene>
<feature type="chain" id="PRO_5038987845" evidence="1">
    <location>
        <begin position="19"/>
        <end position="179"/>
    </location>
</feature>
<evidence type="ECO:0000256" key="1">
    <source>
        <dbReference type="SAM" id="SignalP"/>
    </source>
</evidence>
<feature type="signal peptide" evidence="1">
    <location>
        <begin position="1"/>
        <end position="18"/>
    </location>
</feature>
<dbReference type="EMBL" id="LSFN01000001">
    <property type="protein sequence ID" value="OAB77889.1"/>
    <property type="molecule type" value="Genomic_DNA"/>
</dbReference>
<accession>A0A167GTH3</accession>
<evidence type="ECO:0000313" key="3">
    <source>
        <dbReference type="Proteomes" id="UP000077134"/>
    </source>
</evidence>